<dbReference type="HAMAP" id="MF_01310">
    <property type="entry name" value="Ribosomal_uS11"/>
    <property type="match status" value="1"/>
</dbReference>
<sequence>MLFKSLYFIRCQISNNLRLPCSLQQQFFHTAKPLAHKWSLSEYRKGAPRRDDGTAGLPVDFYGEKVIDYPSVDTPTTLFNGIPYESLPRLSITCTKNNTKLSLWDSKNTPMGKKSCYTEGFKGSKKGTTVAAQAAALAMCKLLKLLDTTTVKVIMRGLGPGRMPSIQVLEKQGINVVSITDTTDYVVTKTARPKKARRT</sequence>
<dbReference type="PANTHER" id="PTHR11759">
    <property type="entry name" value="40S RIBOSOMAL PROTEIN S14/30S RIBOSOMAL PROTEIN S11"/>
    <property type="match status" value="1"/>
</dbReference>
<dbReference type="eggNOG" id="KOG0408">
    <property type="taxonomic scope" value="Eukaryota"/>
</dbReference>
<evidence type="ECO:0000313" key="4">
    <source>
        <dbReference type="EnsemblMetazoa" id="tetur14g01910.1"/>
    </source>
</evidence>
<dbReference type="AlphaFoldDB" id="T1KLC1"/>
<keyword evidence="2" id="KW-0689">Ribosomal protein</keyword>
<dbReference type="EMBL" id="CAEY01000211">
    <property type="status" value="NOT_ANNOTATED_CDS"/>
    <property type="molecule type" value="Genomic_DNA"/>
</dbReference>
<gene>
    <name evidence="4" type="primary">107365128</name>
</gene>
<accession>T1KLC1</accession>
<evidence type="ECO:0008006" key="6">
    <source>
        <dbReference type="Google" id="ProtNLM"/>
    </source>
</evidence>
<dbReference type="Proteomes" id="UP000015104">
    <property type="component" value="Unassembled WGS sequence"/>
</dbReference>
<dbReference type="InterPro" id="IPR001971">
    <property type="entry name" value="Ribosomal_uS11"/>
</dbReference>
<dbReference type="SUPFAM" id="SSF53137">
    <property type="entry name" value="Translational machinery components"/>
    <property type="match status" value="1"/>
</dbReference>
<dbReference type="HOGENOM" id="CLU_072439_1_1_1"/>
<dbReference type="STRING" id="32264.T1KLC1"/>
<proteinExistence type="inferred from homology"/>
<dbReference type="OMA" id="TPVSWNP"/>
<evidence type="ECO:0000256" key="2">
    <source>
        <dbReference type="ARBA" id="ARBA00022980"/>
    </source>
</evidence>
<dbReference type="Gene3D" id="3.30.420.80">
    <property type="entry name" value="Ribosomal protein S11"/>
    <property type="match status" value="1"/>
</dbReference>
<keyword evidence="3" id="KW-0687">Ribonucleoprotein</keyword>
<evidence type="ECO:0000313" key="5">
    <source>
        <dbReference type="Proteomes" id="UP000015104"/>
    </source>
</evidence>
<reference evidence="5" key="1">
    <citation type="submission" date="2011-08" db="EMBL/GenBank/DDBJ databases">
        <authorList>
            <person name="Rombauts S."/>
        </authorList>
    </citation>
    <scope>NUCLEOTIDE SEQUENCE</scope>
    <source>
        <strain evidence="5">London</strain>
    </source>
</reference>
<keyword evidence="5" id="KW-1185">Reference proteome</keyword>
<dbReference type="GO" id="GO:0003735">
    <property type="term" value="F:structural constituent of ribosome"/>
    <property type="evidence" value="ECO:0007669"/>
    <property type="project" value="InterPro"/>
</dbReference>
<dbReference type="KEGG" id="tut:107365128"/>
<dbReference type="Pfam" id="PF00411">
    <property type="entry name" value="Ribosomal_S11"/>
    <property type="match status" value="1"/>
</dbReference>
<dbReference type="GO" id="GO:1990904">
    <property type="term" value="C:ribonucleoprotein complex"/>
    <property type="evidence" value="ECO:0007669"/>
    <property type="project" value="UniProtKB-KW"/>
</dbReference>
<protein>
    <recommendedName>
        <fullName evidence="6">Ribosomal protein S11</fullName>
    </recommendedName>
</protein>
<dbReference type="GO" id="GO:0005840">
    <property type="term" value="C:ribosome"/>
    <property type="evidence" value="ECO:0007669"/>
    <property type="project" value="UniProtKB-KW"/>
</dbReference>
<reference evidence="4" key="2">
    <citation type="submission" date="2015-06" db="UniProtKB">
        <authorList>
            <consortium name="EnsemblMetazoa"/>
        </authorList>
    </citation>
    <scope>IDENTIFICATION</scope>
</reference>
<evidence type="ECO:0000256" key="3">
    <source>
        <dbReference type="ARBA" id="ARBA00023274"/>
    </source>
</evidence>
<dbReference type="OrthoDB" id="1654884at2759"/>
<evidence type="ECO:0000256" key="1">
    <source>
        <dbReference type="ARBA" id="ARBA00006194"/>
    </source>
</evidence>
<dbReference type="GO" id="GO:0006412">
    <property type="term" value="P:translation"/>
    <property type="evidence" value="ECO:0007669"/>
    <property type="project" value="InterPro"/>
</dbReference>
<organism evidence="4 5">
    <name type="scientific">Tetranychus urticae</name>
    <name type="common">Two-spotted spider mite</name>
    <dbReference type="NCBI Taxonomy" id="32264"/>
    <lineage>
        <taxon>Eukaryota</taxon>
        <taxon>Metazoa</taxon>
        <taxon>Ecdysozoa</taxon>
        <taxon>Arthropoda</taxon>
        <taxon>Chelicerata</taxon>
        <taxon>Arachnida</taxon>
        <taxon>Acari</taxon>
        <taxon>Acariformes</taxon>
        <taxon>Trombidiformes</taxon>
        <taxon>Prostigmata</taxon>
        <taxon>Eleutherengona</taxon>
        <taxon>Raphignathae</taxon>
        <taxon>Tetranychoidea</taxon>
        <taxon>Tetranychidae</taxon>
        <taxon>Tetranychus</taxon>
    </lineage>
</organism>
<dbReference type="EnsemblMetazoa" id="tetur14g01910.1">
    <property type="protein sequence ID" value="tetur14g01910.1"/>
    <property type="gene ID" value="tetur14g01910"/>
</dbReference>
<dbReference type="InterPro" id="IPR036967">
    <property type="entry name" value="Ribosomal_uS11_sf"/>
</dbReference>
<name>T1KLC1_TETUR</name>
<comment type="similarity">
    <text evidence="1">Belongs to the universal ribosomal protein uS11 family.</text>
</comment>